<dbReference type="GO" id="GO:0005506">
    <property type="term" value="F:iron ion binding"/>
    <property type="evidence" value="ECO:0007669"/>
    <property type="project" value="InterPro"/>
</dbReference>
<evidence type="ECO:0000313" key="17">
    <source>
        <dbReference type="EMBL" id="GIY29461.1"/>
    </source>
</evidence>
<evidence type="ECO:0000256" key="8">
    <source>
        <dbReference type="ARBA" id="ARBA00022824"/>
    </source>
</evidence>
<organism evidence="17 18">
    <name type="scientific">Caerostris darwini</name>
    <dbReference type="NCBI Taxonomy" id="1538125"/>
    <lineage>
        <taxon>Eukaryota</taxon>
        <taxon>Metazoa</taxon>
        <taxon>Ecdysozoa</taxon>
        <taxon>Arthropoda</taxon>
        <taxon>Chelicerata</taxon>
        <taxon>Arachnida</taxon>
        <taxon>Araneae</taxon>
        <taxon>Araneomorphae</taxon>
        <taxon>Entelegynae</taxon>
        <taxon>Araneoidea</taxon>
        <taxon>Araneidae</taxon>
        <taxon>Caerostris</taxon>
    </lineage>
</organism>
<keyword evidence="12 15" id="KW-0503">Monooxygenase</keyword>
<feature type="binding site" description="axial binding residue" evidence="14">
    <location>
        <position position="449"/>
    </location>
    <ligand>
        <name>heme</name>
        <dbReference type="ChEBI" id="CHEBI:30413"/>
    </ligand>
    <ligandPart>
        <name>Fe</name>
        <dbReference type="ChEBI" id="CHEBI:18248"/>
    </ligandPart>
</feature>
<evidence type="ECO:0000256" key="16">
    <source>
        <dbReference type="SAM" id="Phobius"/>
    </source>
</evidence>
<dbReference type="PANTHER" id="PTHR24300">
    <property type="entry name" value="CYTOCHROME P450 508A4-RELATED"/>
    <property type="match status" value="1"/>
</dbReference>
<dbReference type="InterPro" id="IPR036396">
    <property type="entry name" value="Cyt_P450_sf"/>
</dbReference>
<evidence type="ECO:0000256" key="15">
    <source>
        <dbReference type="RuleBase" id="RU000461"/>
    </source>
</evidence>
<comment type="function">
    <text evidence="2">May be involved in the metabolism of insect hormones and in the breakdown of synthetic insecticides.</text>
</comment>
<evidence type="ECO:0000256" key="11">
    <source>
        <dbReference type="ARBA" id="ARBA00023004"/>
    </source>
</evidence>
<evidence type="ECO:0000256" key="6">
    <source>
        <dbReference type="ARBA" id="ARBA00022617"/>
    </source>
</evidence>
<feature type="transmembrane region" description="Helical" evidence="16">
    <location>
        <begin position="12"/>
        <end position="34"/>
    </location>
</feature>
<dbReference type="InterPro" id="IPR017972">
    <property type="entry name" value="Cyt_P450_CS"/>
</dbReference>
<evidence type="ECO:0000313" key="18">
    <source>
        <dbReference type="Proteomes" id="UP001054837"/>
    </source>
</evidence>
<evidence type="ECO:0000256" key="9">
    <source>
        <dbReference type="ARBA" id="ARBA00022848"/>
    </source>
</evidence>
<dbReference type="PROSITE" id="PS00086">
    <property type="entry name" value="CYTOCHROME_P450"/>
    <property type="match status" value="1"/>
</dbReference>
<dbReference type="SUPFAM" id="SSF48264">
    <property type="entry name" value="Cytochrome P450"/>
    <property type="match status" value="1"/>
</dbReference>
<keyword evidence="8" id="KW-0256">Endoplasmic reticulum</keyword>
<dbReference type="GO" id="GO:0020037">
    <property type="term" value="F:heme binding"/>
    <property type="evidence" value="ECO:0007669"/>
    <property type="project" value="InterPro"/>
</dbReference>
<keyword evidence="10 15" id="KW-0560">Oxidoreductase</keyword>
<dbReference type="InterPro" id="IPR002401">
    <property type="entry name" value="Cyt_P450_E_grp-I"/>
</dbReference>
<keyword evidence="16" id="KW-1133">Transmembrane helix</keyword>
<gene>
    <name evidence="17" type="primary">CYP2J2</name>
    <name evidence="17" type="ORF">CDAR_533991</name>
</gene>
<evidence type="ECO:0000256" key="7">
    <source>
        <dbReference type="ARBA" id="ARBA00022723"/>
    </source>
</evidence>
<evidence type="ECO:0000256" key="14">
    <source>
        <dbReference type="PIRSR" id="PIRSR602401-1"/>
    </source>
</evidence>
<keyword evidence="6 14" id="KW-0349">Heme</keyword>
<comment type="cofactor">
    <cofactor evidence="1 14">
        <name>heme</name>
        <dbReference type="ChEBI" id="CHEBI:30413"/>
    </cofactor>
</comment>
<reference evidence="17 18" key="1">
    <citation type="submission" date="2021-06" db="EMBL/GenBank/DDBJ databases">
        <title>Caerostris darwini draft genome.</title>
        <authorList>
            <person name="Kono N."/>
            <person name="Arakawa K."/>
        </authorList>
    </citation>
    <scope>NUCLEOTIDE SEQUENCE [LARGE SCALE GENOMIC DNA]</scope>
</reference>
<evidence type="ECO:0000256" key="2">
    <source>
        <dbReference type="ARBA" id="ARBA00003690"/>
    </source>
</evidence>
<dbReference type="GO" id="GO:0006805">
    <property type="term" value="P:xenobiotic metabolic process"/>
    <property type="evidence" value="ECO:0007669"/>
    <property type="project" value="TreeGrafter"/>
</dbReference>
<evidence type="ECO:0000256" key="4">
    <source>
        <dbReference type="ARBA" id="ARBA00004406"/>
    </source>
</evidence>
<dbReference type="InterPro" id="IPR001128">
    <property type="entry name" value="Cyt_P450"/>
</dbReference>
<dbReference type="GO" id="GO:0008395">
    <property type="term" value="F:steroid hydroxylase activity"/>
    <property type="evidence" value="ECO:0007669"/>
    <property type="project" value="TreeGrafter"/>
</dbReference>
<dbReference type="Gene3D" id="1.10.630.10">
    <property type="entry name" value="Cytochrome P450"/>
    <property type="match status" value="1"/>
</dbReference>
<dbReference type="GO" id="GO:0006082">
    <property type="term" value="P:organic acid metabolic process"/>
    <property type="evidence" value="ECO:0007669"/>
    <property type="project" value="TreeGrafter"/>
</dbReference>
<comment type="similarity">
    <text evidence="5 15">Belongs to the cytochrome P450 family.</text>
</comment>
<evidence type="ECO:0000256" key="3">
    <source>
        <dbReference type="ARBA" id="ARBA00004174"/>
    </source>
</evidence>
<dbReference type="PRINTS" id="PR00385">
    <property type="entry name" value="P450"/>
</dbReference>
<dbReference type="PRINTS" id="PR00463">
    <property type="entry name" value="EP450I"/>
</dbReference>
<accession>A0AAV4S8E8</accession>
<dbReference type="GO" id="GO:0005789">
    <property type="term" value="C:endoplasmic reticulum membrane"/>
    <property type="evidence" value="ECO:0007669"/>
    <property type="project" value="UniProtKB-SubCell"/>
</dbReference>
<keyword evidence="16" id="KW-0812">Transmembrane</keyword>
<comment type="subcellular location">
    <subcellularLocation>
        <location evidence="4">Endoplasmic reticulum membrane</location>
        <topology evidence="4">Peripheral membrane protein</topology>
    </subcellularLocation>
    <subcellularLocation>
        <location evidence="3">Microsome membrane</location>
        <topology evidence="3">Peripheral membrane protein</topology>
    </subcellularLocation>
</comment>
<keyword evidence="13 16" id="KW-0472">Membrane</keyword>
<dbReference type="GO" id="GO:0016712">
    <property type="term" value="F:oxidoreductase activity, acting on paired donors, with incorporation or reduction of molecular oxygen, reduced flavin or flavoprotein as one donor, and incorporation of one atom of oxygen"/>
    <property type="evidence" value="ECO:0007669"/>
    <property type="project" value="TreeGrafter"/>
</dbReference>
<proteinExistence type="inferred from homology"/>
<keyword evidence="9" id="KW-0492">Microsome</keyword>
<name>A0AAV4S8E8_9ARAC</name>
<evidence type="ECO:0000256" key="5">
    <source>
        <dbReference type="ARBA" id="ARBA00010617"/>
    </source>
</evidence>
<keyword evidence="18" id="KW-1185">Reference proteome</keyword>
<comment type="caution">
    <text evidence="17">The sequence shown here is derived from an EMBL/GenBank/DDBJ whole genome shotgun (WGS) entry which is preliminary data.</text>
</comment>
<dbReference type="PANTHER" id="PTHR24300:SF403">
    <property type="entry name" value="CYTOCHROME P450 306A1"/>
    <property type="match status" value="1"/>
</dbReference>
<dbReference type="FunFam" id="1.10.630.10:FF:000238">
    <property type="entry name" value="Cytochrome P450 2A6"/>
    <property type="match status" value="1"/>
</dbReference>
<keyword evidence="7 14" id="KW-0479">Metal-binding</keyword>
<evidence type="ECO:0000256" key="13">
    <source>
        <dbReference type="ARBA" id="ARBA00023136"/>
    </source>
</evidence>
<evidence type="ECO:0000256" key="12">
    <source>
        <dbReference type="ARBA" id="ARBA00023033"/>
    </source>
</evidence>
<dbReference type="Pfam" id="PF00067">
    <property type="entry name" value="p450"/>
    <property type="match status" value="1"/>
</dbReference>
<sequence length="502" mass="57537">MQMDVIIDKLSTIPPVSLAIALVLLLITIIYLAVRNKDLPPGPIGLPYLGYWPFLNNATGHLKLDAFKKKYGDVFSFSCTGQLYINLGSLKAVREALISKSDCFGERQSGFNLMAYIFRDGVAFQNGEKWKATRKFFIQVLRERGANSLKSSLSASIYDSINSTINDLKAKKGEPVNFIEILTNKCNAFLRFALFGDYGVTEEQVHRFNELYSTQIECMTPTNMLLNGTIARYLIFPFTPKYFQALKTHKEMRQILVDIVNKHKATYDKEHIRNFVDEYIQERDKRRSRGDPTAEYFTDEVLVGTLMQFMGDGVLAVASFATLLLKNLLENPEEQEKVYKEIVEVIGTERHPVIEDKSQLTYFNAYLLESLRVGEFFNFFPSQECTKETTLGGYKIPKGAVIVINFYCVHTDPKIYEEPKKFDPSRYIQEEGKKRSELPISFGMGKRACVGEGYTMTQVFLLITTMLQNFQLSLPERRKKIIDYEEFMSGKLLICAKPRDHK</sequence>
<protein>
    <submittedName>
        <fullName evidence="17">Cytochrome P450 2J2</fullName>
    </submittedName>
</protein>
<evidence type="ECO:0000256" key="1">
    <source>
        <dbReference type="ARBA" id="ARBA00001971"/>
    </source>
</evidence>
<keyword evidence="11 14" id="KW-0408">Iron</keyword>
<dbReference type="InterPro" id="IPR050182">
    <property type="entry name" value="Cytochrome_P450_fam2"/>
</dbReference>
<dbReference type="Proteomes" id="UP001054837">
    <property type="component" value="Unassembled WGS sequence"/>
</dbReference>
<evidence type="ECO:0000256" key="10">
    <source>
        <dbReference type="ARBA" id="ARBA00023002"/>
    </source>
</evidence>
<dbReference type="AlphaFoldDB" id="A0AAV4S8E8"/>
<dbReference type="EMBL" id="BPLQ01007314">
    <property type="protein sequence ID" value="GIY29461.1"/>
    <property type="molecule type" value="Genomic_DNA"/>
</dbReference>